<proteinExistence type="predicted"/>
<sequence length="186" mass="20588">MAVVEEVFADKDGMQLTPKSKAKYLAFSPGKRMACEWGMNLQNRLKVFKIQEETGKDTNDDRRIETQPIGAAEKVKKCSLQFDDEAVGECSSPTEGAKKKPGVSNSITFVEGAVGVCSGIAGIKRKVNGAALSSGSTGTRKSTKDKQSKCFVCDLEFSKENKGTKQEWLFCDECNEWFHLYVLNFY</sequence>
<dbReference type="InterPro" id="IPR011011">
    <property type="entry name" value="Znf_FYVE_PHD"/>
</dbReference>
<accession>A0A6S7ICR3</accession>
<evidence type="ECO:0000313" key="2">
    <source>
        <dbReference type="Proteomes" id="UP001152795"/>
    </source>
</evidence>
<protein>
    <submittedName>
        <fullName evidence="1">Uncharacterized protein</fullName>
    </submittedName>
</protein>
<reference evidence="1" key="1">
    <citation type="submission" date="2020-04" db="EMBL/GenBank/DDBJ databases">
        <authorList>
            <person name="Alioto T."/>
            <person name="Alioto T."/>
            <person name="Gomez Garrido J."/>
        </authorList>
    </citation>
    <scope>NUCLEOTIDE SEQUENCE</scope>
    <source>
        <strain evidence="1">A484AB</strain>
    </source>
</reference>
<name>A0A6S7ICR3_PARCT</name>
<organism evidence="1 2">
    <name type="scientific">Paramuricea clavata</name>
    <name type="common">Red gorgonian</name>
    <name type="synonym">Violescent sea-whip</name>
    <dbReference type="NCBI Taxonomy" id="317549"/>
    <lineage>
        <taxon>Eukaryota</taxon>
        <taxon>Metazoa</taxon>
        <taxon>Cnidaria</taxon>
        <taxon>Anthozoa</taxon>
        <taxon>Octocorallia</taxon>
        <taxon>Malacalcyonacea</taxon>
        <taxon>Plexauridae</taxon>
        <taxon>Paramuricea</taxon>
    </lineage>
</organism>
<dbReference type="AlphaFoldDB" id="A0A6S7ICR3"/>
<keyword evidence="2" id="KW-1185">Reference proteome</keyword>
<dbReference type="EMBL" id="CACRXK020009241">
    <property type="protein sequence ID" value="CAB4016745.1"/>
    <property type="molecule type" value="Genomic_DNA"/>
</dbReference>
<comment type="caution">
    <text evidence="1">The sequence shown here is derived from an EMBL/GenBank/DDBJ whole genome shotgun (WGS) entry which is preliminary data.</text>
</comment>
<dbReference type="InterPro" id="IPR013083">
    <property type="entry name" value="Znf_RING/FYVE/PHD"/>
</dbReference>
<dbReference type="SUPFAM" id="SSF57903">
    <property type="entry name" value="FYVE/PHD zinc finger"/>
    <property type="match status" value="1"/>
</dbReference>
<evidence type="ECO:0000313" key="1">
    <source>
        <dbReference type="EMBL" id="CAB4016745.1"/>
    </source>
</evidence>
<dbReference type="Proteomes" id="UP001152795">
    <property type="component" value="Unassembled WGS sequence"/>
</dbReference>
<gene>
    <name evidence="1" type="ORF">PACLA_8A032732</name>
</gene>
<dbReference type="Gene3D" id="3.30.40.10">
    <property type="entry name" value="Zinc/RING finger domain, C3HC4 (zinc finger)"/>
    <property type="match status" value="1"/>
</dbReference>